<evidence type="ECO:0000256" key="1">
    <source>
        <dbReference type="SAM" id="SignalP"/>
    </source>
</evidence>
<evidence type="ECO:0000313" key="2">
    <source>
        <dbReference type="EMBL" id="EEC42670.1"/>
    </source>
</evidence>
<evidence type="ECO:0000313" key="3">
    <source>
        <dbReference type="Proteomes" id="UP000000759"/>
    </source>
</evidence>
<evidence type="ECO:0008006" key="4">
    <source>
        <dbReference type="Google" id="ProtNLM"/>
    </source>
</evidence>
<keyword evidence="1" id="KW-0732">Signal</keyword>
<name>B7S4D9_PHATC</name>
<proteinExistence type="predicted"/>
<dbReference type="HOGENOM" id="CLU_784068_0_0_1"/>
<dbReference type="Proteomes" id="UP000000759">
    <property type="component" value="Unassembled WGS sequence"/>
</dbReference>
<organism evidence="2 3">
    <name type="scientific">Phaeodactylum tricornutum (strain CCAP 1055/1)</name>
    <dbReference type="NCBI Taxonomy" id="556484"/>
    <lineage>
        <taxon>Eukaryota</taxon>
        <taxon>Sar</taxon>
        <taxon>Stramenopiles</taxon>
        <taxon>Ochrophyta</taxon>
        <taxon>Bacillariophyta</taxon>
        <taxon>Bacillariophyceae</taxon>
        <taxon>Bacillariophycidae</taxon>
        <taxon>Naviculales</taxon>
        <taxon>Phaeodactylaceae</taxon>
        <taxon>Phaeodactylum</taxon>
    </lineage>
</organism>
<reference evidence="3" key="2">
    <citation type="submission" date="2008-08" db="EMBL/GenBank/DDBJ databases">
        <authorList>
            <consortium name="Diatom Consortium"/>
            <person name="Grigoriev I."/>
            <person name="Grimwood J."/>
            <person name="Kuo A."/>
            <person name="Otillar R.P."/>
            <person name="Salamov A."/>
            <person name="Detter J.C."/>
            <person name="Lindquist E."/>
            <person name="Shapiro H."/>
            <person name="Lucas S."/>
            <person name="Glavina del Rio T."/>
            <person name="Pitluck S."/>
            <person name="Rokhsar D."/>
            <person name="Bowler C."/>
        </authorList>
    </citation>
    <scope>GENOME REANNOTATION</scope>
    <source>
        <strain evidence="3">CCAP 1055/1</strain>
    </source>
</reference>
<dbReference type="OMA" id="QDSCLRG"/>
<accession>B7S4D9</accession>
<dbReference type="InterPro" id="IPR036514">
    <property type="entry name" value="SGNH_hydro_sf"/>
</dbReference>
<protein>
    <recommendedName>
        <fullName evidence="4">SGNH hydrolase-type esterase domain-containing protein</fullName>
    </recommendedName>
</protein>
<dbReference type="AlphaFoldDB" id="B7S4D9"/>
<dbReference type="GeneID" id="7204869"/>
<feature type="chain" id="PRO_5002860965" description="SGNH hydrolase-type esterase domain-containing protein" evidence="1">
    <location>
        <begin position="28"/>
        <end position="354"/>
    </location>
</feature>
<reference evidence="2 3" key="1">
    <citation type="journal article" date="2008" name="Nature">
        <title>The Phaeodactylum genome reveals the evolutionary history of diatom genomes.</title>
        <authorList>
            <person name="Bowler C."/>
            <person name="Allen A.E."/>
            <person name="Badger J.H."/>
            <person name="Grimwood J."/>
            <person name="Jabbari K."/>
            <person name="Kuo A."/>
            <person name="Maheswari U."/>
            <person name="Martens C."/>
            <person name="Maumus F."/>
            <person name="Otillar R.P."/>
            <person name="Rayko E."/>
            <person name="Salamov A."/>
            <person name="Vandepoele K."/>
            <person name="Beszteri B."/>
            <person name="Gruber A."/>
            <person name="Heijde M."/>
            <person name="Katinka M."/>
            <person name="Mock T."/>
            <person name="Valentin K."/>
            <person name="Verret F."/>
            <person name="Berges J.A."/>
            <person name="Brownlee C."/>
            <person name="Cadoret J.P."/>
            <person name="Chiovitti A."/>
            <person name="Choi C.J."/>
            <person name="Coesel S."/>
            <person name="De Martino A."/>
            <person name="Detter J.C."/>
            <person name="Durkin C."/>
            <person name="Falciatore A."/>
            <person name="Fournet J."/>
            <person name="Haruta M."/>
            <person name="Huysman M.J."/>
            <person name="Jenkins B.D."/>
            <person name="Jiroutova K."/>
            <person name="Jorgensen R.E."/>
            <person name="Joubert Y."/>
            <person name="Kaplan A."/>
            <person name="Kroger N."/>
            <person name="Kroth P.G."/>
            <person name="La Roche J."/>
            <person name="Lindquist E."/>
            <person name="Lommer M."/>
            <person name="Martin-Jezequel V."/>
            <person name="Lopez P.J."/>
            <person name="Lucas S."/>
            <person name="Mangogna M."/>
            <person name="McGinnis K."/>
            <person name="Medlin L.K."/>
            <person name="Montsant A."/>
            <person name="Oudot-Le Secq M.P."/>
            <person name="Napoli C."/>
            <person name="Obornik M."/>
            <person name="Parker M.S."/>
            <person name="Petit J.L."/>
            <person name="Porcel B.M."/>
            <person name="Poulsen N."/>
            <person name="Robison M."/>
            <person name="Rychlewski L."/>
            <person name="Rynearson T.A."/>
            <person name="Schmutz J."/>
            <person name="Shapiro H."/>
            <person name="Siaut M."/>
            <person name="Stanley M."/>
            <person name="Sussman M.R."/>
            <person name="Taylor A.R."/>
            <person name="Vardi A."/>
            <person name="von Dassow P."/>
            <person name="Vyverman W."/>
            <person name="Willis A."/>
            <person name="Wyrwicz L.S."/>
            <person name="Rokhsar D.S."/>
            <person name="Weissenbach J."/>
            <person name="Armbrust E.V."/>
            <person name="Green B.R."/>
            <person name="Van de Peer Y."/>
            <person name="Grigoriev I.V."/>
        </authorList>
    </citation>
    <scope>NUCLEOTIDE SEQUENCE [LARGE SCALE GENOMIC DNA]</scope>
    <source>
        <strain evidence="2 3">CCAP 1055/1</strain>
    </source>
</reference>
<sequence>MAIKLRSRPRIACLLCVLLSLLANGLGFAAKSSSEMNTNHSGLETVSRREKEESSISVAFLGNSILYFNDCPRLVQRMLEHSGRYSSVQQDSCLRGGASLPSLWEEGNGMTSKFRTPAAQRNDGTFDTGAPMVSALFGEEMEWDFVVMNDYTQAPARDSNRRRTLEVLRKHYAPLFQKSNVVPVFLQTFAYKVPNMNGSEDLGGVDSFTDKVLEGYQIYQELLETLLGRECRVAPVGEAFRVLYHEHRVLWEKLYSWDDFHPSPHGTWLEACVIYCTVTGEAPPAYTDLDSWWNQARYLQPPSQEPMPRPTVGEANELRLLACRICQVMECNPTDPFTGGANMISDGELRPFKL</sequence>
<dbReference type="eggNOG" id="ENOG502SNW4">
    <property type="taxonomic scope" value="Eukaryota"/>
</dbReference>
<dbReference type="EMBL" id="DS999284">
    <property type="protein sequence ID" value="EEC42670.1"/>
    <property type="molecule type" value="Genomic_DNA"/>
</dbReference>
<dbReference type="InParanoid" id="B7S4D9"/>
<keyword evidence="3" id="KW-1185">Reference proteome</keyword>
<gene>
    <name evidence="2" type="ORF">PHATRDRAFT_bd1464</name>
</gene>
<dbReference type="PaxDb" id="2850-Phatrdraft1464"/>
<dbReference type="OrthoDB" id="42251at2759"/>
<dbReference type="Gene3D" id="3.40.50.1110">
    <property type="entry name" value="SGNH hydrolase"/>
    <property type="match status" value="1"/>
</dbReference>
<feature type="signal peptide" evidence="1">
    <location>
        <begin position="1"/>
        <end position="27"/>
    </location>
</feature>
<dbReference type="KEGG" id="pti:PHATRDRAFT_bd1464"/>
<dbReference type="RefSeq" id="XP_002176434.1">
    <property type="nucleotide sequence ID" value="XM_002176398.1"/>
</dbReference>